<keyword evidence="3" id="KW-0804">Transcription</keyword>
<sequence>MDAAGRGRREGRSVAYDRIRAGIVDRSLAPGSVLSAPELADQLGMSRTPVREALATLTAEGLAVKLPSNRTIVAPVSLEELEHVYDVRARLEGLIAADAAKRVTPADEQILLRQVSLMDRLRDDYLEVVRIGAAFHDHLREMSGNELAASLLHIVRAHVDRYRELTTEQPGRSGHAADEHRAVCEAVLSGDADLAERVMRDHIEHARAVAISLARPVVEG</sequence>
<evidence type="ECO:0000256" key="3">
    <source>
        <dbReference type="ARBA" id="ARBA00023163"/>
    </source>
</evidence>
<accession>A0A1H1RL66</accession>
<dbReference type="PRINTS" id="PR00035">
    <property type="entry name" value="HTHGNTR"/>
</dbReference>
<organism evidence="5 6">
    <name type="scientific">Agrococcus carbonis</name>
    <dbReference type="NCBI Taxonomy" id="684552"/>
    <lineage>
        <taxon>Bacteria</taxon>
        <taxon>Bacillati</taxon>
        <taxon>Actinomycetota</taxon>
        <taxon>Actinomycetes</taxon>
        <taxon>Micrococcales</taxon>
        <taxon>Microbacteriaceae</taxon>
        <taxon>Agrococcus</taxon>
    </lineage>
</organism>
<feature type="domain" description="HTH gntR-type" evidence="4">
    <location>
        <begin position="9"/>
        <end position="76"/>
    </location>
</feature>
<dbReference type="PROSITE" id="PS50949">
    <property type="entry name" value="HTH_GNTR"/>
    <property type="match status" value="1"/>
</dbReference>
<dbReference type="CDD" id="cd07377">
    <property type="entry name" value="WHTH_GntR"/>
    <property type="match status" value="1"/>
</dbReference>
<dbReference type="Pfam" id="PF00392">
    <property type="entry name" value="GntR"/>
    <property type="match status" value="1"/>
</dbReference>
<dbReference type="PANTHER" id="PTHR43537">
    <property type="entry name" value="TRANSCRIPTIONAL REGULATOR, GNTR FAMILY"/>
    <property type="match status" value="1"/>
</dbReference>
<dbReference type="SMART" id="SM00895">
    <property type="entry name" value="FCD"/>
    <property type="match status" value="1"/>
</dbReference>
<keyword evidence="6" id="KW-1185">Reference proteome</keyword>
<dbReference type="AlphaFoldDB" id="A0A1H1RL66"/>
<evidence type="ECO:0000259" key="4">
    <source>
        <dbReference type="PROSITE" id="PS50949"/>
    </source>
</evidence>
<proteinExistence type="predicted"/>
<evidence type="ECO:0000256" key="2">
    <source>
        <dbReference type="ARBA" id="ARBA00023125"/>
    </source>
</evidence>
<dbReference type="InterPro" id="IPR008920">
    <property type="entry name" value="TF_FadR/GntR_C"/>
</dbReference>
<dbReference type="STRING" id="684552.SAMN04489719_2155"/>
<name>A0A1H1RL66_9MICO</name>
<dbReference type="PANTHER" id="PTHR43537:SF24">
    <property type="entry name" value="GLUCONATE OPERON TRANSCRIPTIONAL REPRESSOR"/>
    <property type="match status" value="1"/>
</dbReference>
<dbReference type="InterPro" id="IPR011711">
    <property type="entry name" value="GntR_C"/>
</dbReference>
<dbReference type="RefSeq" id="WP_092667007.1">
    <property type="nucleotide sequence ID" value="NZ_LT629734.1"/>
</dbReference>
<dbReference type="InterPro" id="IPR000524">
    <property type="entry name" value="Tscrpt_reg_HTH_GntR"/>
</dbReference>
<dbReference type="SUPFAM" id="SSF48008">
    <property type="entry name" value="GntR ligand-binding domain-like"/>
    <property type="match status" value="1"/>
</dbReference>
<keyword evidence="2 5" id="KW-0238">DNA-binding</keyword>
<keyword evidence="1" id="KW-0805">Transcription regulation</keyword>
<dbReference type="InterPro" id="IPR036388">
    <property type="entry name" value="WH-like_DNA-bd_sf"/>
</dbReference>
<reference evidence="6" key="1">
    <citation type="submission" date="2016-10" db="EMBL/GenBank/DDBJ databases">
        <authorList>
            <person name="Varghese N."/>
            <person name="Submissions S."/>
        </authorList>
    </citation>
    <scope>NUCLEOTIDE SEQUENCE [LARGE SCALE GENOMIC DNA]</scope>
    <source>
        <strain evidence="6">DSM 22965</strain>
    </source>
</reference>
<dbReference type="EMBL" id="LT629734">
    <property type="protein sequence ID" value="SDS36537.1"/>
    <property type="molecule type" value="Genomic_DNA"/>
</dbReference>
<dbReference type="SMART" id="SM00345">
    <property type="entry name" value="HTH_GNTR"/>
    <property type="match status" value="1"/>
</dbReference>
<gene>
    <name evidence="5" type="ORF">SAMN04489719_2155</name>
</gene>
<protein>
    <submittedName>
        <fullName evidence="5">DNA-binding transcriptional regulator, GntR family</fullName>
    </submittedName>
</protein>
<dbReference type="Pfam" id="PF07729">
    <property type="entry name" value="FCD"/>
    <property type="match status" value="1"/>
</dbReference>
<dbReference type="Gene3D" id="1.20.120.530">
    <property type="entry name" value="GntR ligand-binding domain-like"/>
    <property type="match status" value="1"/>
</dbReference>
<dbReference type="SUPFAM" id="SSF46785">
    <property type="entry name" value="Winged helix' DNA-binding domain"/>
    <property type="match status" value="1"/>
</dbReference>
<dbReference type="GO" id="GO:0003700">
    <property type="term" value="F:DNA-binding transcription factor activity"/>
    <property type="evidence" value="ECO:0007669"/>
    <property type="project" value="InterPro"/>
</dbReference>
<evidence type="ECO:0000256" key="1">
    <source>
        <dbReference type="ARBA" id="ARBA00023015"/>
    </source>
</evidence>
<evidence type="ECO:0000313" key="6">
    <source>
        <dbReference type="Proteomes" id="UP000199649"/>
    </source>
</evidence>
<dbReference type="GO" id="GO:0003677">
    <property type="term" value="F:DNA binding"/>
    <property type="evidence" value="ECO:0007669"/>
    <property type="project" value="UniProtKB-KW"/>
</dbReference>
<dbReference type="OrthoDB" id="8680240at2"/>
<evidence type="ECO:0000313" key="5">
    <source>
        <dbReference type="EMBL" id="SDS36537.1"/>
    </source>
</evidence>
<dbReference type="InterPro" id="IPR036390">
    <property type="entry name" value="WH_DNA-bd_sf"/>
</dbReference>
<dbReference type="Proteomes" id="UP000199649">
    <property type="component" value="Chromosome I"/>
</dbReference>
<dbReference type="Gene3D" id="1.10.10.10">
    <property type="entry name" value="Winged helix-like DNA-binding domain superfamily/Winged helix DNA-binding domain"/>
    <property type="match status" value="1"/>
</dbReference>